<evidence type="ECO:0000313" key="1">
    <source>
        <dbReference type="EMBL" id="ACT60572.1"/>
    </source>
</evidence>
<dbReference type="OrthoDB" id="9180239at2"/>
<dbReference type="eggNOG" id="ENOG5030Q80">
    <property type="taxonomic scope" value="Bacteria"/>
</dbReference>
<organism evidence="1 2">
    <name type="scientific">Hirschia baltica (strain ATCC 49814 / DSM 5838 / IFAM 1418)</name>
    <dbReference type="NCBI Taxonomy" id="582402"/>
    <lineage>
        <taxon>Bacteria</taxon>
        <taxon>Pseudomonadati</taxon>
        <taxon>Pseudomonadota</taxon>
        <taxon>Alphaproteobacteria</taxon>
        <taxon>Hyphomonadales</taxon>
        <taxon>Hyphomonadaceae</taxon>
        <taxon>Hirschia</taxon>
    </lineage>
</organism>
<dbReference type="HOGENOM" id="CLU_157050_0_0_5"/>
<dbReference type="AlphaFoldDB" id="C6XR41"/>
<accession>C6XR41</accession>
<dbReference type="KEGG" id="hba:Hbal_2901"/>
<dbReference type="EMBL" id="CP001678">
    <property type="protein sequence ID" value="ACT60572.1"/>
    <property type="molecule type" value="Genomic_DNA"/>
</dbReference>
<gene>
    <name evidence="1" type="ordered locus">Hbal_2901</name>
</gene>
<evidence type="ECO:0000313" key="2">
    <source>
        <dbReference type="Proteomes" id="UP000002745"/>
    </source>
</evidence>
<dbReference type="RefSeq" id="WP_015828722.1">
    <property type="nucleotide sequence ID" value="NC_012982.1"/>
</dbReference>
<proteinExistence type="predicted"/>
<dbReference type="STRING" id="582402.Hbal_2901"/>
<sequence>MKKDEVPQDKSRTYGGESKLMYAVDNDGKYTGVASSGWEVETYATVAAVEALEAQRNAALLRGKAGETSPLEYHMFDKRMDMATLTSSTGYGAWRVKRHLKPKIFNALPDSKLAPYCEAMGIDLQTLKSLPDADTDTPKANS</sequence>
<protein>
    <submittedName>
        <fullName evidence="1">Uncharacterized protein</fullName>
    </submittedName>
</protein>
<name>C6XR41_HIRBI</name>
<reference evidence="2" key="1">
    <citation type="journal article" date="2011" name="J. Bacteriol.">
        <title>Genome sequences of eight morphologically diverse alphaproteobacteria.</title>
        <authorList>
            <consortium name="US DOE Joint Genome Institute"/>
            <person name="Brown P.J."/>
            <person name="Kysela D.T."/>
            <person name="Buechlein A."/>
            <person name="Hemmerich C."/>
            <person name="Brun Y.V."/>
        </authorList>
    </citation>
    <scope>NUCLEOTIDE SEQUENCE [LARGE SCALE GENOMIC DNA]</scope>
    <source>
        <strain evidence="2">ATCC 49814 / DSM 5838 / IFAM 1418</strain>
    </source>
</reference>
<keyword evidence="2" id="KW-1185">Reference proteome</keyword>
<dbReference type="Proteomes" id="UP000002745">
    <property type="component" value="Chromosome"/>
</dbReference>